<evidence type="ECO:0000256" key="5">
    <source>
        <dbReference type="ARBA" id="ARBA00022741"/>
    </source>
</evidence>
<feature type="coiled-coil region" evidence="8">
    <location>
        <begin position="381"/>
        <end position="468"/>
    </location>
</feature>
<keyword evidence="9" id="KW-0472">Membrane</keyword>
<dbReference type="InterPro" id="IPR003594">
    <property type="entry name" value="HATPase_dom"/>
</dbReference>
<comment type="caution">
    <text evidence="11">The sequence shown here is derived from an EMBL/GenBank/DDBJ whole genome shotgun (WGS) entry which is preliminary data.</text>
</comment>
<feature type="transmembrane region" description="Helical" evidence="9">
    <location>
        <begin position="302"/>
        <end position="321"/>
    </location>
</feature>
<keyword evidence="4" id="KW-0808">Transferase</keyword>
<evidence type="ECO:0000256" key="4">
    <source>
        <dbReference type="ARBA" id="ARBA00022679"/>
    </source>
</evidence>
<dbReference type="OrthoDB" id="5342753at2"/>
<evidence type="ECO:0000256" key="1">
    <source>
        <dbReference type="ARBA" id="ARBA00000085"/>
    </source>
</evidence>
<dbReference type="EC" id="2.7.13.3" evidence="2"/>
<organism evidence="11 12">
    <name type="scientific">Halarcobacter mediterraneus</name>
    <dbReference type="NCBI Taxonomy" id="2023153"/>
    <lineage>
        <taxon>Bacteria</taxon>
        <taxon>Pseudomonadati</taxon>
        <taxon>Campylobacterota</taxon>
        <taxon>Epsilonproteobacteria</taxon>
        <taxon>Campylobacterales</taxon>
        <taxon>Arcobacteraceae</taxon>
        <taxon>Halarcobacter</taxon>
    </lineage>
</organism>
<feature type="transmembrane region" description="Helical" evidence="9">
    <location>
        <begin position="206"/>
        <end position="230"/>
    </location>
</feature>
<keyword evidence="9" id="KW-1133">Transmembrane helix</keyword>
<evidence type="ECO:0000313" key="12">
    <source>
        <dbReference type="Proteomes" id="UP000289718"/>
    </source>
</evidence>
<keyword evidence="8" id="KW-0175">Coiled coil</keyword>
<evidence type="ECO:0000313" key="11">
    <source>
        <dbReference type="EMBL" id="RXK14648.1"/>
    </source>
</evidence>
<dbReference type="PANTHER" id="PTHR41523:SF8">
    <property type="entry name" value="ETHYLENE RESPONSE SENSOR PROTEIN"/>
    <property type="match status" value="1"/>
</dbReference>
<dbReference type="EMBL" id="NXIE01000001">
    <property type="protein sequence ID" value="RXK14648.1"/>
    <property type="molecule type" value="Genomic_DNA"/>
</dbReference>
<dbReference type="InterPro" id="IPR036890">
    <property type="entry name" value="HATPase_C_sf"/>
</dbReference>
<keyword evidence="12" id="KW-1185">Reference proteome</keyword>
<dbReference type="SMART" id="SM00387">
    <property type="entry name" value="HATPase_c"/>
    <property type="match status" value="1"/>
</dbReference>
<feature type="transmembrane region" description="Helical" evidence="9">
    <location>
        <begin position="328"/>
        <end position="348"/>
    </location>
</feature>
<feature type="domain" description="Histidine kinase/HSP90-like ATPase" evidence="10">
    <location>
        <begin position="523"/>
        <end position="616"/>
    </location>
</feature>
<dbReference type="Proteomes" id="UP000289718">
    <property type="component" value="Unassembled WGS sequence"/>
</dbReference>
<keyword evidence="9" id="KW-0812">Transmembrane</keyword>
<dbReference type="Pfam" id="PF07696">
    <property type="entry name" value="7TMR-DISMED2"/>
    <property type="match status" value="1"/>
</dbReference>
<keyword evidence="6" id="KW-0418">Kinase</keyword>
<evidence type="ECO:0000256" key="7">
    <source>
        <dbReference type="ARBA" id="ARBA00022840"/>
    </source>
</evidence>
<evidence type="ECO:0000259" key="10">
    <source>
        <dbReference type="SMART" id="SM00387"/>
    </source>
</evidence>
<evidence type="ECO:0000256" key="6">
    <source>
        <dbReference type="ARBA" id="ARBA00022777"/>
    </source>
</evidence>
<evidence type="ECO:0000256" key="3">
    <source>
        <dbReference type="ARBA" id="ARBA00022553"/>
    </source>
</evidence>
<dbReference type="AlphaFoldDB" id="A0A4Q1AXY4"/>
<protein>
    <recommendedName>
        <fullName evidence="2">histidine kinase</fullName>
        <ecNumber evidence="2">2.7.13.3</ecNumber>
    </recommendedName>
</protein>
<proteinExistence type="predicted"/>
<comment type="catalytic activity">
    <reaction evidence="1">
        <text>ATP + protein L-histidine = ADP + protein N-phospho-L-histidine.</text>
        <dbReference type="EC" id="2.7.13.3"/>
    </reaction>
</comment>
<evidence type="ECO:0000256" key="9">
    <source>
        <dbReference type="SAM" id="Phobius"/>
    </source>
</evidence>
<dbReference type="PANTHER" id="PTHR41523">
    <property type="entry name" value="TWO-COMPONENT SYSTEM SENSOR PROTEIN"/>
    <property type="match status" value="1"/>
</dbReference>
<evidence type="ECO:0000256" key="2">
    <source>
        <dbReference type="ARBA" id="ARBA00012438"/>
    </source>
</evidence>
<feature type="transmembrane region" description="Helical" evidence="9">
    <location>
        <begin position="242"/>
        <end position="265"/>
    </location>
</feature>
<accession>A0A4Q1AXY4</accession>
<dbReference type="Gene3D" id="3.30.450.20">
    <property type="entry name" value="PAS domain"/>
    <property type="match status" value="1"/>
</dbReference>
<dbReference type="Gene3D" id="2.60.40.2380">
    <property type="match status" value="1"/>
</dbReference>
<dbReference type="Pfam" id="PF02518">
    <property type="entry name" value="HATPase_c"/>
    <property type="match status" value="1"/>
</dbReference>
<name>A0A4Q1AXY4_9BACT</name>
<dbReference type="GO" id="GO:0004673">
    <property type="term" value="F:protein histidine kinase activity"/>
    <property type="evidence" value="ECO:0007669"/>
    <property type="project" value="UniProtKB-EC"/>
</dbReference>
<feature type="transmembrane region" description="Helical" evidence="9">
    <location>
        <begin position="177"/>
        <end position="199"/>
    </location>
</feature>
<gene>
    <name evidence="11" type="ORF">CP965_04175</name>
</gene>
<dbReference type="RefSeq" id="WP_129060785.1">
    <property type="nucleotide sequence ID" value="NZ_NXIE01000001.1"/>
</dbReference>
<evidence type="ECO:0000256" key="8">
    <source>
        <dbReference type="SAM" id="Coils"/>
    </source>
</evidence>
<dbReference type="InterPro" id="IPR011622">
    <property type="entry name" value="7TMR_DISM_rcpt_extracell_dom2"/>
</dbReference>
<sequence length="626" mass="73947">MPYFLILLISIYVNLQATIFVNIQDTIEILPHSKIHHDIGNKETINSILKNNDKFISTNKKVIDYCILAPESVWIKFQLKNPTSNTIKKILSFENIFLEKIELYKIENQKVVSTKTTGFYHLESFDGTVKLNLPITLTPNSTQEYYLYVKSEKLSLWFKPLLHEPKEFKKEDTAKQVIWALFFGGILSLVFYNIFLFIFTRDKIYLYYFLYLIATLMQSELSIYIRFYFFPMDDLEFVKKSLYFNLFYINIFVSFTMTLFIRHFLNTKLYPKIDLSLKILIFIILFYYILQIFDIFTIPQVILFQFVMPYYFLWIGFYALYKKNPQAKFFLLGWSFALLAWLSLFFKFLGLLPEQYVFEYTFETLIMAEVILFAISLAYRIKILEKKKNDLTKSLLIQQQNESSRLEKIVKTRTKELNNELKQNELLLKELHHRVKNNMQFITSLYTLKLNEHKDKDMEEKLQDVERKIHSMSIVHQMLFTQKNIETIDAKEYFEQVVENITQSFEMENIDFKLDICAILDIEEAIYCGLIVNELVTNAIKYAFDGKDGIITISLNNHKDGILLEISDNGKGIQTNDTPSFGQMMVESLAEGQLEGKLNIKTDHGTHISLWFKNKIQKSNDESNDN</sequence>
<dbReference type="Pfam" id="PF07568">
    <property type="entry name" value="HisKA_2"/>
    <property type="match status" value="1"/>
</dbReference>
<dbReference type="GO" id="GO:0005524">
    <property type="term" value="F:ATP binding"/>
    <property type="evidence" value="ECO:0007669"/>
    <property type="project" value="UniProtKB-KW"/>
</dbReference>
<dbReference type="SUPFAM" id="SSF55874">
    <property type="entry name" value="ATPase domain of HSP90 chaperone/DNA topoisomerase II/histidine kinase"/>
    <property type="match status" value="1"/>
</dbReference>
<dbReference type="InterPro" id="IPR011623">
    <property type="entry name" value="7TMR_DISM_rcpt_extracell_dom1"/>
</dbReference>
<dbReference type="InterPro" id="IPR011495">
    <property type="entry name" value="Sig_transdc_His_kin_sub2_dim/P"/>
</dbReference>
<reference evidence="11 12" key="1">
    <citation type="submission" date="2017-09" db="EMBL/GenBank/DDBJ databases">
        <title>Genomics of the genus Arcobacter.</title>
        <authorList>
            <person name="Perez-Cataluna A."/>
            <person name="Figueras M.J."/>
            <person name="Salas-Masso N."/>
        </authorList>
    </citation>
    <scope>NUCLEOTIDE SEQUENCE [LARGE SCALE GENOMIC DNA]</scope>
    <source>
        <strain evidence="11 12">F156-34</strain>
    </source>
</reference>
<feature type="transmembrane region" description="Helical" evidence="9">
    <location>
        <begin position="360"/>
        <end position="379"/>
    </location>
</feature>
<dbReference type="Gene3D" id="3.30.565.10">
    <property type="entry name" value="Histidine kinase-like ATPase, C-terminal domain"/>
    <property type="match status" value="1"/>
</dbReference>
<feature type="transmembrane region" description="Helical" evidence="9">
    <location>
        <begin position="277"/>
        <end position="296"/>
    </location>
</feature>
<keyword evidence="5" id="KW-0547">Nucleotide-binding</keyword>
<keyword evidence="7" id="KW-0067">ATP-binding</keyword>
<keyword evidence="3" id="KW-0597">Phosphoprotein</keyword>
<dbReference type="Pfam" id="PF07695">
    <property type="entry name" value="7TMR-DISM_7TM"/>
    <property type="match status" value="1"/>
</dbReference>